<accession>A0AAV7YID8</accession>
<gene>
    <name evidence="2" type="ORF">M0812_24878</name>
</gene>
<feature type="region of interest" description="Disordered" evidence="1">
    <location>
        <begin position="172"/>
        <end position="191"/>
    </location>
</feature>
<dbReference type="AlphaFoldDB" id="A0AAV7YID8"/>
<dbReference type="Proteomes" id="UP001146793">
    <property type="component" value="Unassembled WGS sequence"/>
</dbReference>
<evidence type="ECO:0000256" key="1">
    <source>
        <dbReference type="SAM" id="MobiDB-lite"/>
    </source>
</evidence>
<proteinExistence type="predicted"/>
<feature type="region of interest" description="Disordered" evidence="1">
    <location>
        <begin position="205"/>
        <end position="224"/>
    </location>
</feature>
<evidence type="ECO:0000313" key="2">
    <source>
        <dbReference type="EMBL" id="KAJ3429523.1"/>
    </source>
</evidence>
<protein>
    <submittedName>
        <fullName evidence="2">Uncharacterized protein</fullName>
    </submittedName>
</protein>
<sequence>MNSNKNLKATKKSNYKLQKKNERNRSSCMSYYPDEVEETAFGTATEEEQLALIDVASMRKREDRIAKLYTIFPKEIVFSWNKGRVEFSARIINLLCYTYGQGRTNVRSCLGSYFKRQGYQNLTVRRKNTGMVFVTNDYVQREKKEQAIRKREFEEQEKKKEEQEEKQKLLLKRKRQKMQKKQPNKFKKRRLVQKKRKLKIQFKLKPARSLQTKPKPKRKTKRKTIITKPKTRKVKTKVNSKFTNLDQKKQKIFKNETHQTKVNTINFVDQKLKNDFPNFEKDFFSLHQSDPFIDCLWEESTQNSNDLQSDSPVNSPFLLEIHSDNDIQQQYESVLPYQFDTEDFSNFISMAENEFELSTLEFD</sequence>
<reference evidence="2" key="1">
    <citation type="submission" date="2022-08" db="EMBL/GenBank/DDBJ databases">
        <title>Novel sulphate-reducing endosymbionts in the free-living metamonad Anaeramoeba.</title>
        <authorList>
            <person name="Jerlstrom-Hultqvist J."/>
            <person name="Cepicka I."/>
            <person name="Gallot-Lavallee L."/>
            <person name="Salas-Leiva D."/>
            <person name="Curtis B.A."/>
            <person name="Zahonova K."/>
            <person name="Pipaliya S."/>
            <person name="Dacks J."/>
            <person name="Roger A.J."/>
        </authorList>
    </citation>
    <scope>NUCLEOTIDE SEQUENCE</scope>
    <source>
        <strain evidence="2">Busselton2</strain>
    </source>
</reference>
<organism evidence="2 3">
    <name type="scientific">Anaeramoeba flamelloides</name>
    <dbReference type="NCBI Taxonomy" id="1746091"/>
    <lineage>
        <taxon>Eukaryota</taxon>
        <taxon>Metamonada</taxon>
        <taxon>Anaeramoebidae</taxon>
        <taxon>Anaeramoeba</taxon>
    </lineage>
</organism>
<name>A0AAV7YID8_9EUKA</name>
<comment type="caution">
    <text evidence="2">The sequence shown here is derived from an EMBL/GenBank/DDBJ whole genome shotgun (WGS) entry which is preliminary data.</text>
</comment>
<evidence type="ECO:0000313" key="3">
    <source>
        <dbReference type="Proteomes" id="UP001146793"/>
    </source>
</evidence>
<feature type="compositionally biased region" description="Basic residues" evidence="1">
    <location>
        <begin position="214"/>
        <end position="224"/>
    </location>
</feature>
<dbReference type="EMBL" id="JANTQA010000057">
    <property type="protein sequence ID" value="KAJ3429523.1"/>
    <property type="molecule type" value="Genomic_DNA"/>
</dbReference>